<organism evidence="2 3">
    <name type="scientific">Tropicibacter oceani</name>
    <dbReference type="NCBI Taxonomy" id="3058420"/>
    <lineage>
        <taxon>Bacteria</taxon>
        <taxon>Pseudomonadati</taxon>
        <taxon>Pseudomonadota</taxon>
        <taxon>Alphaproteobacteria</taxon>
        <taxon>Rhodobacterales</taxon>
        <taxon>Roseobacteraceae</taxon>
        <taxon>Tropicibacter</taxon>
    </lineage>
</organism>
<dbReference type="Proteomes" id="UP001241605">
    <property type="component" value="Plasmid unnamed1"/>
</dbReference>
<keyword evidence="1" id="KW-0732">Signal</keyword>
<accession>A0ABY8QMW2</accession>
<sequence length="132" mass="14241">MSLIVALGLGAATALVANTVDPVQQHNSNAVWFENWIGLSNATMVVAAPNGKISQVHAVSGTPVYELDRAEAMDGVYRFELRAATDEKVEIVNPIDNGRGNPETSMAKPFYMTGHFVVSRGVIITPEDIKEE</sequence>
<proteinExistence type="predicted"/>
<keyword evidence="3" id="KW-1185">Reference proteome</keyword>
<name>A0ABY8QMW2_9RHOB</name>
<feature type="signal peptide" evidence="1">
    <location>
        <begin position="1"/>
        <end position="17"/>
    </location>
</feature>
<reference evidence="2 3" key="1">
    <citation type="submission" date="2023-05" db="EMBL/GenBank/DDBJ databases">
        <title>YMD87, complete Genome.</title>
        <authorList>
            <person name="Zhang J."/>
            <person name="Xu X."/>
        </authorList>
    </citation>
    <scope>NUCLEOTIDE SEQUENCE [LARGE SCALE GENOMIC DNA]</scope>
    <source>
        <strain evidence="2 3">YMD87</strain>
        <plasmid evidence="2 3">unnamed1</plasmid>
    </source>
</reference>
<geneLocation type="plasmid" evidence="2 3">
    <name>unnamed1</name>
</geneLocation>
<keyword evidence="2" id="KW-0614">Plasmid</keyword>
<evidence type="ECO:0000313" key="2">
    <source>
        <dbReference type="EMBL" id="WGW05919.1"/>
    </source>
</evidence>
<dbReference type="EMBL" id="CP124617">
    <property type="protein sequence ID" value="WGW05919.1"/>
    <property type="molecule type" value="Genomic_DNA"/>
</dbReference>
<evidence type="ECO:0000256" key="1">
    <source>
        <dbReference type="SAM" id="SignalP"/>
    </source>
</evidence>
<dbReference type="RefSeq" id="WP_282302542.1">
    <property type="nucleotide sequence ID" value="NZ_CP124617.1"/>
</dbReference>
<gene>
    <name evidence="2" type="ORF">QF118_19285</name>
</gene>
<evidence type="ECO:0000313" key="3">
    <source>
        <dbReference type="Proteomes" id="UP001241605"/>
    </source>
</evidence>
<feature type="chain" id="PRO_5045466260" evidence="1">
    <location>
        <begin position="18"/>
        <end position="132"/>
    </location>
</feature>
<protein>
    <submittedName>
        <fullName evidence="2">Uncharacterized protein</fullName>
    </submittedName>
</protein>